<dbReference type="EMBL" id="AHNQ02000023">
    <property type="protein sequence ID" value="EKO25506.1"/>
    <property type="molecule type" value="Genomic_DNA"/>
</dbReference>
<proteinExistence type="predicted"/>
<gene>
    <name evidence="1" type="ORF">LEP1GSC104_2827</name>
</gene>
<reference evidence="1 2" key="1">
    <citation type="submission" date="2012-09" db="EMBL/GenBank/DDBJ databases">
        <authorList>
            <person name="Harkins D.M."/>
            <person name="Durkin A.S."/>
            <person name="Brinkac L.M."/>
            <person name="Selengut J.D."/>
            <person name="Sanka R."/>
            <person name="DePew J."/>
            <person name="Purushe J."/>
            <person name="Chanthongthip A."/>
            <person name="Lattana O."/>
            <person name="Phetsouvanh R."/>
            <person name="Newton P.N."/>
            <person name="Vinetz J.M."/>
            <person name="Sutton G.G."/>
            <person name="Nelson W.C."/>
            <person name="Fouts D.E."/>
        </authorList>
    </citation>
    <scope>NUCLEOTIDE SEQUENCE [LARGE SCALE GENOMIC DNA]</scope>
    <source>
        <strain evidence="1 2">UI 12621</strain>
    </source>
</reference>
<name>A0A0F6HB45_LEPIR</name>
<dbReference type="Proteomes" id="UP000006324">
    <property type="component" value="Unassembled WGS sequence"/>
</dbReference>
<accession>A0A0F6HB45</accession>
<comment type="caution">
    <text evidence="1">The sequence shown here is derived from an EMBL/GenBank/DDBJ whole genome shotgun (WGS) entry which is preliminary data.</text>
</comment>
<dbReference type="AlphaFoldDB" id="A0A0F6HB45"/>
<evidence type="ECO:0000313" key="1">
    <source>
        <dbReference type="EMBL" id="EKO25506.1"/>
    </source>
</evidence>
<sequence length="49" mass="5867">MRGIFAERSFKLRISLLWALEIAQGLASWTQYRSFEFSRARLNSVKHFF</sequence>
<organism evidence="1 2">
    <name type="scientific">Leptospira interrogans str. UI 12621</name>
    <dbReference type="NCBI Taxonomy" id="1049937"/>
    <lineage>
        <taxon>Bacteria</taxon>
        <taxon>Pseudomonadati</taxon>
        <taxon>Spirochaetota</taxon>
        <taxon>Spirochaetia</taxon>
        <taxon>Leptospirales</taxon>
        <taxon>Leptospiraceae</taxon>
        <taxon>Leptospira</taxon>
    </lineage>
</organism>
<protein>
    <submittedName>
        <fullName evidence="1">Uncharacterized protein</fullName>
    </submittedName>
</protein>
<evidence type="ECO:0000313" key="2">
    <source>
        <dbReference type="Proteomes" id="UP000006324"/>
    </source>
</evidence>